<evidence type="ECO:0000313" key="11">
    <source>
        <dbReference type="EMBL" id="ANG63371.1"/>
    </source>
</evidence>
<dbReference type="EC" id="4.2.1.51" evidence="2"/>
<evidence type="ECO:0000256" key="8">
    <source>
        <dbReference type="PIRSR" id="PIRSR001500-2"/>
    </source>
</evidence>
<evidence type="ECO:0000256" key="5">
    <source>
        <dbReference type="ARBA" id="ARBA00023222"/>
    </source>
</evidence>
<dbReference type="PIRSF" id="PIRSF001500">
    <property type="entry name" value="Chor_mut_pdt_Ppr"/>
    <property type="match status" value="1"/>
</dbReference>
<keyword evidence="6" id="KW-0456">Lyase</keyword>
<dbReference type="PROSITE" id="PS00857">
    <property type="entry name" value="PREPHENATE_DEHYDR_1"/>
    <property type="match status" value="1"/>
</dbReference>
<evidence type="ECO:0000256" key="2">
    <source>
        <dbReference type="ARBA" id="ARBA00013147"/>
    </source>
</evidence>
<feature type="domain" description="Prephenate dehydratase" evidence="9">
    <location>
        <begin position="19"/>
        <end position="194"/>
    </location>
</feature>
<evidence type="ECO:0000259" key="9">
    <source>
        <dbReference type="PROSITE" id="PS51171"/>
    </source>
</evidence>
<organism evidence="11 12">
    <name type="scientific">Marinobacterium aestuarii</name>
    <dbReference type="NCBI Taxonomy" id="1821621"/>
    <lineage>
        <taxon>Bacteria</taxon>
        <taxon>Pseudomonadati</taxon>
        <taxon>Pseudomonadota</taxon>
        <taxon>Gammaproteobacteria</taxon>
        <taxon>Oceanospirillales</taxon>
        <taxon>Oceanospirillaceae</taxon>
        <taxon>Marinobacterium</taxon>
    </lineage>
</organism>
<proteinExistence type="predicted"/>
<evidence type="ECO:0000256" key="1">
    <source>
        <dbReference type="ARBA" id="ARBA00004741"/>
    </source>
</evidence>
<dbReference type="STRING" id="1821621.A8C75_13425"/>
<dbReference type="Pfam" id="PF00800">
    <property type="entry name" value="PDT"/>
    <property type="match status" value="1"/>
</dbReference>
<name>A0A1A9F0E8_9GAMM</name>
<keyword evidence="3" id="KW-0028">Amino-acid biosynthesis</keyword>
<comment type="pathway">
    <text evidence="1">Amino-acid biosynthesis; L-phenylalanine biosynthesis; phenylpyruvate from prephenate: step 1/1.</text>
</comment>
<dbReference type="PANTHER" id="PTHR21022:SF19">
    <property type="entry name" value="PREPHENATE DEHYDRATASE-RELATED"/>
    <property type="match status" value="1"/>
</dbReference>
<evidence type="ECO:0000256" key="7">
    <source>
        <dbReference type="ARBA" id="ARBA00047848"/>
    </source>
</evidence>
<dbReference type="SUPFAM" id="SSF53850">
    <property type="entry name" value="Periplasmic binding protein-like II"/>
    <property type="match status" value="1"/>
</dbReference>
<dbReference type="KEGG" id="mars:A8C75_13425"/>
<dbReference type="Gene3D" id="3.30.70.260">
    <property type="match status" value="1"/>
</dbReference>
<dbReference type="InterPro" id="IPR008242">
    <property type="entry name" value="Chor_mutase/pphenate_deHydtase"/>
</dbReference>
<dbReference type="InterPro" id="IPR018528">
    <property type="entry name" value="Preph_deHydtase_CS"/>
</dbReference>
<dbReference type="SUPFAM" id="SSF55021">
    <property type="entry name" value="ACT-like"/>
    <property type="match status" value="1"/>
</dbReference>
<dbReference type="GO" id="GO:0004664">
    <property type="term" value="F:prephenate dehydratase activity"/>
    <property type="evidence" value="ECO:0007669"/>
    <property type="project" value="UniProtKB-EC"/>
</dbReference>
<dbReference type="InterPro" id="IPR045865">
    <property type="entry name" value="ACT-like_dom_sf"/>
</dbReference>
<dbReference type="UniPathway" id="UPA00121">
    <property type="reaction ID" value="UER00345"/>
</dbReference>
<evidence type="ECO:0000256" key="4">
    <source>
        <dbReference type="ARBA" id="ARBA00023141"/>
    </source>
</evidence>
<dbReference type="AlphaFoldDB" id="A0A1A9F0E8"/>
<dbReference type="PROSITE" id="PS51171">
    <property type="entry name" value="PREPHENATE_DEHYDR_3"/>
    <property type="match status" value="1"/>
</dbReference>
<accession>A0A1A9F0E8</accession>
<dbReference type="NCBIfam" id="NF008866">
    <property type="entry name" value="PRK11899.1"/>
    <property type="match status" value="1"/>
</dbReference>
<dbReference type="CDD" id="cd13631">
    <property type="entry name" value="PBP2_Ct-PDT_like"/>
    <property type="match status" value="1"/>
</dbReference>
<feature type="domain" description="ACT" evidence="10">
    <location>
        <begin position="210"/>
        <end position="287"/>
    </location>
</feature>
<dbReference type="CDD" id="cd04905">
    <property type="entry name" value="ACT_CM-PDT"/>
    <property type="match status" value="1"/>
</dbReference>
<comment type="catalytic activity">
    <reaction evidence="7">
        <text>prephenate + H(+) = 3-phenylpyruvate + CO2 + H2O</text>
        <dbReference type="Rhea" id="RHEA:21648"/>
        <dbReference type="ChEBI" id="CHEBI:15377"/>
        <dbReference type="ChEBI" id="CHEBI:15378"/>
        <dbReference type="ChEBI" id="CHEBI:16526"/>
        <dbReference type="ChEBI" id="CHEBI:18005"/>
        <dbReference type="ChEBI" id="CHEBI:29934"/>
        <dbReference type="EC" id="4.2.1.51"/>
    </reaction>
</comment>
<protein>
    <recommendedName>
        <fullName evidence="2">prephenate dehydratase</fullName>
        <ecNumber evidence="2">4.2.1.51</ecNumber>
    </recommendedName>
</protein>
<sequence>MAAHSSNLISRSVNVSNKIIAFQGYKGAYSHLSCVRVHPEMDAFACETFSDAMFMVERGEADLAMIPLENSTAGRVEEIYRLMPKTELHIIGEHFEPVNHCLLGMPGSRIEDITEAASHPQALAQCDTHLKSLGIAPVASLDTAGAAAELAAVPNKHQAAIASSLAAELYGLDILRENFQDKTGNTTRFLILSKTSQMPVFDPAVTFMTSIMFAVRNMPAALYKALGGFATNGVNAIKLESYMASDTMQATSFHLDVEGHPDQRSMQYALQELDFFAKDVRIMGTYPAHPFRYRKDTLVE</sequence>
<dbReference type="Gene3D" id="3.40.190.10">
    <property type="entry name" value="Periplasmic binding protein-like II"/>
    <property type="match status" value="2"/>
</dbReference>
<dbReference type="InterPro" id="IPR002912">
    <property type="entry name" value="ACT_dom"/>
</dbReference>
<feature type="site" description="Essential for prephenate dehydratase activity" evidence="8">
    <location>
        <position position="187"/>
    </location>
</feature>
<evidence type="ECO:0000256" key="3">
    <source>
        <dbReference type="ARBA" id="ARBA00022605"/>
    </source>
</evidence>
<dbReference type="PANTHER" id="PTHR21022">
    <property type="entry name" value="PREPHENATE DEHYDRATASE P PROTEIN"/>
    <property type="match status" value="1"/>
</dbReference>
<gene>
    <name evidence="11" type="ORF">A8C75_13425</name>
</gene>
<dbReference type="GO" id="GO:0009094">
    <property type="term" value="P:L-phenylalanine biosynthetic process"/>
    <property type="evidence" value="ECO:0007669"/>
    <property type="project" value="UniProtKB-UniPathway"/>
</dbReference>
<reference evidence="12" key="1">
    <citation type="submission" date="2016-05" db="EMBL/GenBank/DDBJ databases">
        <authorList>
            <person name="Baek K."/>
            <person name="Yang S.-J."/>
        </authorList>
    </citation>
    <scope>NUCLEOTIDE SEQUENCE [LARGE SCALE GENOMIC DNA]</scope>
    <source>
        <strain evidence="12">ST58-10</strain>
    </source>
</reference>
<dbReference type="OrthoDB" id="9802281at2"/>
<dbReference type="PROSITE" id="PS51671">
    <property type="entry name" value="ACT"/>
    <property type="match status" value="1"/>
</dbReference>
<keyword evidence="4" id="KW-0057">Aromatic amino acid biosynthesis</keyword>
<dbReference type="Proteomes" id="UP000078070">
    <property type="component" value="Chromosome"/>
</dbReference>
<reference evidence="11 12" key="2">
    <citation type="journal article" date="2018" name="Int. J. Syst. Evol. Microbiol.">
        <title>Marinobacterium aestuarii sp. nov., a benzene-degrading marine bacterium isolated from estuary sediment.</title>
        <authorList>
            <person name="Bae S.S."/>
            <person name="Jung J."/>
            <person name="Chung D."/>
            <person name="Baek K."/>
        </authorList>
    </citation>
    <scope>NUCLEOTIDE SEQUENCE [LARGE SCALE GENOMIC DNA]</scope>
    <source>
        <strain evidence="11 12">ST58-10</strain>
    </source>
</reference>
<dbReference type="EMBL" id="CP015839">
    <property type="protein sequence ID" value="ANG63371.1"/>
    <property type="molecule type" value="Genomic_DNA"/>
</dbReference>
<dbReference type="GO" id="GO:0005737">
    <property type="term" value="C:cytoplasm"/>
    <property type="evidence" value="ECO:0007669"/>
    <property type="project" value="TreeGrafter"/>
</dbReference>
<keyword evidence="5" id="KW-0584">Phenylalanine biosynthesis</keyword>
<evidence type="ECO:0000259" key="10">
    <source>
        <dbReference type="PROSITE" id="PS51671"/>
    </source>
</evidence>
<evidence type="ECO:0000256" key="6">
    <source>
        <dbReference type="ARBA" id="ARBA00023239"/>
    </source>
</evidence>
<dbReference type="InterPro" id="IPR001086">
    <property type="entry name" value="Preph_deHydtase"/>
</dbReference>
<keyword evidence="12" id="KW-1185">Reference proteome</keyword>
<evidence type="ECO:0000313" key="12">
    <source>
        <dbReference type="Proteomes" id="UP000078070"/>
    </source>
</evidence>